<dbReference type="Proteomes" id="UP000238479">
    <property type="component" value="Chromosome 2"/>
</dbReference>
<keyword evidence="1" id="KW-1133">Transmembrane helix</keyword>
<evidence type="ECO:0000313" key="3">
    <source>
        <dbReference type="Proteomes" id="UP000238479"/>
    </source>
</evidence>
<evidence type="ECO:0000256" key="1">
    <source>
        <dbReference type="SAM" id="Phobius"/>
    </source>
</evidence>
<keyword evidence="1" id="KW-0812">Transmembrane</keyword>
<protein>
    <submittedName>
        <fullName evidence="2">Uncharacterized protein</fullName>
    </submittedName>
</protein>
<keyword evidence="3" id="KW-1185">Reference proteome</keyword>
<keyword evidence="1" id="KW-0472">Membrane</keyword>
<proteinExistence type="predicted"/>
<comment type="caution">
    <text evidence="2">The sequence shown here is derived from an EMBL/GenBank/DDBJ whole genome shotgun (WGS) entry which is preliminary data.</text>
</comment>
<gene>
    <name evidence="2" type="ORF">RchiOBHm_Chr2g0144201</name>
</gene>
<sequence length="53" mass="6086">MLHIKHLSSVDDIVVFWPRPILWQTHPINLCFLGFFVGFFLGRSTSVRGVCVV</sequence>
<accession>A0A2P6RYB1</accession>
<organism evidence="2 3">
    <name type="scientific">Rosa chinensis</name>
    <name type="common">China rose</name>
    <dbReference type="NCBI Taxonomy" id="74649"/>
    <lineage>
        <taxon>Eukaryota</taxon>
        <taxon>Viridiplantae</taxon>
        <taxon>Streptophyta</taxon>
        <taxon>Embryophyta</taxon>
        <taxon>Tracheophyta</taxon>
        <taxon>Spermatophyta</taxon>
        <taxon>Magnoliopsida</taxon>
        <taxon>eudicotyledons</taxon>
        <taxon>Gunneridae</taxon>
        <taxon>Pentapetalae</taxon>
        <taxon>rosids</taxon>
        <taxon>fabids</taxon>
        <taxon>Rosales</taxon>
        <taxon>Rosaceae</taxon>
        <taxon>Rosoideae</taxon>
        <taxon>Rosoideae incertae sedis</taxon>
        <taxon>Rosa</taxon>
    </lineage>
</organism>
<name>A0A2P6RYB1_ROSCH</name>
<reference evidence="2 3" key="1">
    <citation type="journal article" date="2018" name="Nat. Genet.">
        <title>The Rosa genome provides new insights in the design of modern roses.</title>
        <authorList>
            <person name="Bendahmane M."/>
        </authorList>
    </citation>
    <scope>NUCLEOTIDE SEQUENCE [LARGE SCALE GENOMIC DNA]</scope>
    <source>
        <strain evidence="3">cv. Old Blush</strain>
    </source>
</reference>
<dbReference type="EMBL" id="PDCK01000040">
    <property type="protein sequence ID" value="PRQ51418.1"/>
    <property type="molecule type" value="Genomic_DNA"/>
</dbReference>
<dbReference type="Gramene" id="PRQ51418">
    <property type="protein sequence ID" value="PRQ51418"/>
    <property type="gene ID" value="RchiOBHm_Chr2g0144201"/>
</dbReference>
<feature type="transmembrane region" description="Helical" evidence="1">
    <location>
        <begin position="20"/>
        <end position="41"/>
    </location>
</feature>
<evidence type="ECO:0000313" key="2">
    <source>
        <dbReference type="EMBL" id="PRQ51418.1"/>
    </source>
</evidence>
<dbReference type="AlphaFoldDB" id="A0A2P6RYB1"/>